<gene>
    <name evidence="3" type="primary">ureF</name>
    <name evidence="4" type="ORF">TQ37_08315</name>
</gene>
<dbReference type="EMBL" id="JYFQ01000168">
    <property type="protein sequence ID" value="KKZ10765.1"/>
    <property type="molecule type" value="Genomic_DNA"/>
</dbReference>
<keyword evidence="2 3" id="KW-0143">Chaperone</keyword>
<reference evidence="4 5" key="2">
    <citation type="submission" date="2015-05" db="EMBL/GenBank/DDBJ databases">
        <title>Lifestyle Evolution in Cyanobacterial Symbionts of Sponges.</title>
        <authorList>
            <person name="Burgsdorf I."/>
            <person name="Slaby B.M."/>
            <person name="Handley K.M."/>
            <person name="Haber M."/>
            <person name="Blom J."/>
            <person name="Marshall C.W."/>
            <person name="Gilbert J.A."/>
            <person name="Hentschel U."/>
            <person name="Steindler L."/>
        </authorList>
    </citation>
    <scope>NUCLEOTIDE SEQUENCE [LARGE SCALE GENOMIC DNA]</scope>
    <source>
        <strain evidence="4">15L</strain>
    </source>
</reference>
<comment type="function">
    <text evidence="3">Required for maturation of urease via the functional incorporation of the urease nickel metallocenter.</text>
</comment>
<dbReference type="PIRSF" id="PIRSF009467">
    <property type="entry name" value="Ureas_acces_UreF"/>
    <property type="match status" value="1"/>
</dbReference>
<dbReference type="InterPro" id="IPR002639">
    <property type="entry name" value="UreF"/>
</dbReference>
<accession>A0A0G8ASB3</accession>
<keyword evidence="3" id="KW-0963">Cytoplasm</keyword>
<dbReference type="GO" id="GO:0005737">
    <property type="term" value="C:cytoplasm"/>
    <property type="evidence" value="ECO:0007669"/>
    <property type="project" value="UniProtKB-SubCell"/>
</dbReference>
<dbReference type="Gene3D" id="1.10.4190.10">
    <property type="entry name" value="Urease accessory protein UreF"/>
    <property type="match status" value="1"/>
</dbReference>
<evidence type="ECO:0000313" key="4">
    <source>
        <dbReference type="EMBL" id="KKZ10765.1"/>
    </source>
</evidence>
<protein>
    <recommendedName>
        <fullName evidence="3">Urease accessory protein UreF</fullName>
    </recommendedName>
</protein>
<dbReference type="PANTHER" id="PTHR33620:SF1">
    <property type="entry name" value="UREASE ACCESSORY PROTEIN F"/>
    <property type="match status" value="1"/>
</dbReference>
<dbReference type="GO" id="GO:0016151">
    <property type="term" value="F:nickel cation binding"/>
    <property type="evidence" value="ECO:0007669"/>
    <property type="project" value="UniProtKB-UniRule"/>
</dbReference>
<evidence type="ECO:0000313" key="5">
    <source>
        <dbReference type="Proteomes" id="UP000035037"/>
    </source>
</evidence>
<reference evidence="4 5" key="1">
    <citation type="submission" date="2015-02" db="EMBL/GenBank/DDBJ databases">
        <authorList>
            <person name="Slaby B."/>
            <person name="Hentschel U."/>
        </authorList>
    </citation>
    <scope>NUCLEOTIDE SEQUENCE [LARGE SCALE GENOMIC DNA]</scope>
    <source>
        <strain evidence="4">15L</strain>
    </source>
</reference>
<evidence type="ECO:0000256" key="2">
    <source>
        <dbReference type="ARBA" id="ARBA00023186"/>
    </source>
</evidence>
<keyword evidence="1 3" id="KW-0996">Nickel insertion</keyword>
<dbReference type="Pfam" id="PF01730">
    <property type="entry name" value="UreF"/>
    <property type="match status" value="1"/>
</dbReference>
<dbReference type="PATRIC" id="fig|1608419.3.peg.826"/>
<dbReference type="InterPro" id="IPR038277">
    <property type="entry name" value="UreF_sf"/>
</dbReference>
<evidence type="ECO:0000256" key="1">
    <source>
        <dbReference type="ARBA" id="ARBA00022988"/>
    </source>
</evidence>
<proteinExistence type="inferred from homology"/>
<sequence>MTSKDWPPSPPCRCPSPRQLLWQLASPTLPVGGYTYSEGLETMVQQGRLQDVASLECWLTAELSSGTVRVDAATIHRCLTALRRGDRATAERHDAWLLAQRGCGAMRRQQRQMGRSMLVVLRRLTADHGCPLAAWPGEAGLALSWSLAGERFQLPTVPLLEAFLFSWSANLVSAAVRLVPLAARHGQLLQLRLQAPVAALAAEAPSLDPQALWPETLGPTMAQLGHDGLYSRLFRS</sequence>
<name>A0A0G8ASB3_9SYNE</name>
<dbReference type="Proteomes" id="UP000035037">
    <property type="component" value="Unassembled WGS sequence"/>
</dbReference>
<dbReference type="AlphaFoldDB" id="A0A0G8ASB3"/>
<evidence type="ECO:0000256" key="3">
    <source>
        <dbReference type="HAMAP-Rule" id="MF_01385"/>
    </source>
</evidence>
<comment type="subunit">
    <text evidence="3">UreD, UreF and UreG form a complex that acts as a GTP-hydrolysis-dependent molecular chaperone, activating the urease apoprotein by helping to assemble the nickel containing metallocenter of UreC. The UreE protein probably delivers the nickel.</text>
</comment>
<organism evidence="4 5">
    <name type="scientific">Candidatus Synechococcus spongiarum 15L</name>
    <dbReference type="NCBI Taxonomy" id="1608419"/>
    <lineage>
        <taxon>Bacteria</taxon>
        <taxon>Bacillati</taxon>
        <taxon>Cyanobacteriota</taxon>
        <taxon>Cyanophyceae</taxon>
        <taxon>Synechococcales</taxon>
        <taxon>Synechococcaceae</taxon>
        <taxon>Synechococcus</taxon>
    </lineage>
</organism>
<comment type="subcellular location">
    <subcellularLocation>
        <location evidence="3">Cytoplasm</location>
    </subcellularLocation>
</comment>
<comment type="similarity">
    <text evidence="3">Belongs to the UreF family.</text>
</comment>
<dbReference type="PANTHER" id="PTHR33620">
    <property type="entry name" value="UREASE ACCESSORY PROTEIN F"/>
    <property type="match status" value="1"/>
</dbReference>
<comment type="caution">
    <text evidence="4">The sequence shown here is derived from an EMBL/GenBank/DDBJ whole genome shotgun (WGS) entry which is preliminary data.</text>
</comment>
<dbReference type="HAMAP" id="MF_01385">
    <property type="entry name" value="UreF"/>
    <property type="match status" value="1"/>
</dbReference>